<dbReference type="Proteomes" id="UP000184608">
    <property type="component" value="Unassembled WGS sequence"/>
</dbReference>
<accession>A0A1M6AEG0</accession>
<dbReference type="STRING" id="1216006.VA7868_03556"/>
<evidence type="ECO:0000313" key="2">
    <source>
        <dbReference type="EMBL" id="SHI34849.1"/>
    </source>
</evidence>
<dbReference type="InterPro" id="IPR013767">
    <property type="entry name" value="PAS_fold"/>
</dbReference>
<dbReference type="Gene3D" id="3.30.450.20">
    <property type="entry name" value="PAS domain"/>
    <property type="match status" value="1"/>
</dbReference>
<dbReference type="EMBL" id="FQXZ01000039">
    <property type="protein sequence ID" value="SHI34849.1"/>
    <property type="molecule type" value="Genomic_DNA"/>
</dbReference>
<protein>
    <recommendedName>
        <fullName evidence="1">PAS domain-containing protein</fullName>
    </recommendedName>
</protein>
<dbReference type="CDD" id="cd00130">
    <property type="entry name" value="PAS"/>
    <property type="match status" value="1"/>
</dbReference>
<evidence type="ECO:0000259" key="1">
    <source>
        <dbReference type="PROSITE" id="PS50112"/>
    </source>
</evidence>
<dbReference type="InterPro" id="IPR000014">
    <property type="entry name" value="PAS"/>
</dbReference>
<dbReference type="OrthoDB" id="6146868at2"/>
<dbReference type="RefSeq" id="WP_073605155.1">
    <property type="nucleotide sequence ID" value="NZ_FQXZ01000039.1"/>
</dbReference>
<feature type="domain" description="PAS" evidence="1">
    <location>
        <begin position="22"/>
        <end position="63"/>
    </location>
</feature>
<name>A0A1M6AEG0_9VIBR</name>
<proteinExistence type="predicted"/>
<dbReference type="GO" id="GO:0006355">
    <property type="term" value="P:regulation of DNA-templated transcription"/>
    <property type="evidence" value="ECO:0007669"/>
    <property type="project" value="InterPro"/>
</dbReference>
<dbReference type="Pfam" id="PF00989">
    <property type="entry name" value="PAS"/>
    <property type="match status" value="1"/>
</dbReference>
<dbReference type="PROSITE" id="PS50112">
    <property type="entry name" value="PAS"/>
    <property type="match status" value="1"/>
</dbReference>
<dbReference type="SUPFAM" id="SSF55785">
    <property type="entry name" value="PYP-like sensor domain (PAS domain)"/>
    <property type="match status" value="1"/>
</dbReference>
<keyword evidence="3" id="KW-1185">Reference proteome</keyword>
<dbReference type="InterPro" id="IPR035965">
    <property type="entry name" value="PAS-like_dom_sf"/>
</dbReference>
<reference evidence="2 3" key="1">
    <citation type="submission" date="2016-11" db="EMBL/GenBank/DDBJ databases">
        <authorList>
            <person name="Jaros S."/>
            <person name="Januszkiewicz K."/>
            <person name="Wedrychowicz H."/>
        </authorList>
    </citation>
    <scope>NUCLEOTIDE SEQUENCE [LARGE SCALE GENOMIC DNA]</scope>
    <source>
        <strain evidence="2 3">CECT 7868</strain>
    </source>
</reference>
<gene>
    <name evidence="2" type="ORF">VA7868_03556</name>
</gene>
<organism evidence="2 3">
    <name type="scientific">Vibrio aerogenes CECT 7868</name>
    <dbReference type="NCBI Taxonomy" id="1216006"/>
    <lineage>
        <taxon>Bacteria</taxon>
        <taxon>Pseudomonadati</taxon>
        <taxon>Pseudomonadota</taxon>
        <taxon>Gammaproteobacteria</taxon>
        <taxon>Vibrionales</taxon>
        <taxon>Vibrionaceae</taxon>
        <taxon>Vibrio</taxon>
    </lineage>
</organism>
<sequence length="252" mass="29454">MHLIYYIFTFILSKKLPLSHCVIDDVVELAEQMTNPVLLKDNQGKYLYANPSSVRLFGFSHQNELIGINARELNCKIEHRWHAEYNKTVSDLDNFVVKQRKTGKDLMRVLPCQDGTLRVQNMMKNPMVSQFSDKVTSVFTFSENLTDNVDRITLLNLYVKFYTAHESAIRYFLKYLSVDPLFVKCPSLREMETILLLAVFANHKAVSNKMGISVRTVEENIRKIKQNKLKDEYLWTVLLELIRNEKRNIKIT</sequence>
<evidence type="ECO:0000313" key="3">
    <source>
        <dbReference type="Proteomes" id="UP000184608"/>
    </source>
</evidence>
<dbReference type="AlphaFoldDB" id="A0A1M6AEG0"/>